<evidence type="ECO:0000256" key="5">
    <source>
        <dbReference type="ARBA" id="ARBA00023180"/>
    </source>
</evidence>
<dbReference type="GO" id="GO:0005886">
    <property type="term" value="C:plasma membrane"/>
    <property type="evidence" value="ECO:0007669"/>
    <property type="project" value="UniProtKB-SubCell"/>
</dbReference>
<comment type="subcellular location">
    <subcellularLocation>
        <location evidence="1">Cell membrane</location>
        <topology evidence="1">Lipid-anchor</topology>
        <topology evidence="1">GPI-anchor</topology>
    </subcellularLocation>
</comment>
<evidence type="ECO:0000256" key="4">
    <source>
        <dbReference type="ARBA" id="ARBA00023136"/>
    </source>
</evidence>
<keyword evidence="3" id="KW-0336">GPI-anchor</keyword>
<feature type="chain" id="PRO_5004058402" evidence="7">
    <location>
        <begin position="20"/>
        <end position="251"/>
    </location>
</feature>
<dbReference type="GO" id="GO:0042783">
    <property type="term" value="P:symbiont-mediated evasion of host immune response"/>
    <property type="evidence" value="ECO:0007669"/>
    <property type="project" value="InterPro"/>
</dbReference>
<dbReference type="Pfam" id="PF00913">
    <property type="entry name" value="Trypan_glycop"/>
    <property type="match status" value="1"/>
</dbReference>
<reference evidence="9" key="1">
    <citation type="submission" date="2013-02" db="EMBL/GenBank/DDBJ databases">
        <authorList>
            <person name="Cross G.A.M."/>
            <person name="Kim H.-S."/>
            <person name="Wickstead B."/>
        </authorList>
    </citation>
    <scope>NUCLEOTIDE SEQUENCE</scope>
    <source>
        <strain evidence="9">Lister 427</strain>
    </source>
</reference>
<keyword evidence="4" id="KW-0472">Membrane</keyword>
<evidence type="ECO:0000313" key="9">
    <source>
        <dbReference type="EMBL" id="AGH60825.1"/>
    </source>
</evidence>
<feature type="domain" description="Trypanosome variant surface glycoprotein A-type N-terminal" evidence="8">
    <location>
        <begin position="7"/>
        <end position="145"/>
    </location>
</feature>
<keyword evidence="2" id="KW-1003">Cell membrane</keyword>
<name>M4TCT2_9TRYP</name>
<evidence type="ECO:0000256" key="7">
    <source>
        <dbReference type="SAM" id="SignalP"/>
    </source>
</evidence>
<dbReference type="SUPFAM" id="SSF58087">
    <property type="entry name" value="Variant surface glycoprotein (N-terminal domain)"/>
    <property type="match status" value="1"/>
</dbReference>
<evidence type="ECO:0000256" key="3">
    <source>
        <dbReference type="ARBA" id="ARBA00022622"/>
    </source>
</evidence>
<evidence type="ECO:0000259" key="8">
    <source>
        <dbReference type="Pfam" id="PF00913"/>
    </source>
</evidence>
<accession>M4TCT2</accession>
<protein>
    <submittedName>
        <fullName evidence="9">Variant surface glycoprotein 1920</fullName>
    </submittedName>
</protein>
<feature type="signal peptide" evidence="7">
    <location>
        <begin position="1"/>
        <end position="19"/>
    </location>
</feature>
<dbReference type="GO" id="GO:0098552">
    <property type="term" value="C:side of membrane"/>
    <property type="evidence" value="ECO:0007669"/>
    <property type="project" value="UniProtKB-KW"/>
</dbReference>
<reference evidence="9" key="2">
    <citation type="journal article" date="2014" name="Mol. Biochem. Parasitol.">
        <title>Capturing the variant surface glycoprotein repertoire (the VSGnome) of Trypanosoma brucei Lister 427.</title>
        <authorList>
            <person name="Cross G.A."/>
            <person name="Kim H.S."/>
            <person name="Wickstead B."/>
        </authorList>
    </citation>
    <scope>NUCLEOTIDE SEQUENCE</scope>
    <source>
        <strain evidence="9">Lister 427</strain>
    </source>
</reference>
<evidence type="ECO:0000256" key="1">
    <source>
        <dbReference type="ARBA" id="ARBA00004609"/>
    </source>
</evidence>
<proteinExistence type="predicted"/>
<dbReference type="AlphaFoldDB" id="M4TCT2"/>
<dbReference type="VEuPathDB" id="TriTrypDB:Tb427_000246800"/>
<organism evidence="9">
    <name type="scientific">Trypanosoma brucei</name>
    <dbReference type="NCBI Taxonomy" id="5691"/>
    <lineage>
        <taxon>Eukaryota</taxon>
        <taxon>Discoba</taxon>
        <taxon>Euglenozoa</taxon>
        <taxon>Kinetoplastea</taxon>
        <taxon>Metakinetoplastina</taxon>
        <taxon>Trypanosomatida</taxon>
        <taxon>Trypanosomatidae</taxon>
        <taxon>Trypanosoma</taxon>
    </lineage>
</organism>
<sequence length="251" mass="27296">MHKLAAIICVIASLPTTEASSAAFEETAVNKLCKVASALMAVPKFFEEKQIALQKQITAGNDAAIKALLAATTTRKHNETTVYTAVAIAALNCAEEATKKLTDLVPPAVKAMTNAAKAAGGITEFAEFLRKVSIGRSTGYCLSTGTTVKQCGHWCSREVYGVISRISSSRFLLTVIAFLWCVLVCQTSVQHGMYVFLRLPHANSLRGYLSAIESFLSFRFRFLSPIANIHLTCWRVMLCHSLSISCRVVQV</sequence>
<dbReference type="InterPro" id="IPR001812">
    <property type="entry name" value="Trypano_VSG_A_N_dom"/>
</dbReference>
<evidence type="ECO:0000256" key="2">
    <source>
        <dbReference type="ARBA" id="ARBA00022475"/>
    </source>
</evidence>
<dbReference type="Gene3D" id="3.90.150.10">
    <property type="entry name" value="Variant Surface Glycoprotein, subunit A domain 1"/>
    <property type="match status" value="1"/>
</dbReference>
<evidence type="ECO:0000256" key="6">
    <source>
        <dbReference type="ARBA" id="ARBA00023288"/>
    </source>
</evidence>
<dbReference type="EMBL" id="KC613394">
    <property type="protein sequence ID" value="AGH60825.1"/>
    <property type="molecule type" value="Genomic_DNA"/>
</dbReference>
<dbReference type="Gene3D" id="1.10.470.10">
    <property type="entry name" value="Variant Surface Glycoprotein, subunit A, domain 2"/>
    <property type="match status" value="1"/>
</dbReference>
<keyword evidence="7" id="KW-0732">Signal</keyword>
<keyword evidence="5" id="KW-0325">Glycoprotein</keyword>
<keyword evidence="6" id="KW-0449">Lipoprotein</keyword>